<feature type="region of interest" description="Disordered" evidence="1">
    <location>
        <begin position="1"/>
        <end position="50"/>
    </location>
</feature>
<feature type="compositionally biased region" description="Basic residues" evidence="1">
    <location>
        <begin position="7"/>
        <end position="50"/>
    </location>
</feature>
<dbReference type="EMBL" id="MT309824">
    <property type="protein sequence ID" value="QJB18565.1"/>
    <property type="molecule type" value="Genomic_DNA"/>
</dbReference>
<evidence type="ECO:0000256" key="1">
    <source>
        <dbReference type="SAM" id="MobiDB-lite"/>
    </source>
</evidence>
<organism evidence="2">
    <name type="scientific">Genomoviridae sp</name>
    <dbReference type="NCBI Taxonomy" id="2202565"/>
    <lineage>
        <taxon>Viruses</taxon>
        <taxon>Monodnaviria</taxon>
        <taxon>Shotokuvirae</taxon>
        <taxon>Cressdnaviricota</taxon>
        <taxon>Repensiviricetes</taxon>
        <taxon>Geplafuvirales</taxon>
        <taxon>Genomoviridae</taxon>
    </lineage>
</organism>
<name>A0A858NFT4_9VIRU</name>
<proteinExistence type="predicted"/>
<sequence>MASRSYAAKRRSSSHRMTRRSFRKSPRRRLSRRGHASRFKRSPRRSRMSKRTILHVTSKKKRDTMLPSTIVPPTETGIGALPITIADGATILWQPTFRDLYVNPTDITAVIDPTPQRTATTCFFRGIKETIEISTSDGTPWTWRRIMFSYKGLLIGDAYRDYASRQVEVGTGTNFFYYQRPNTSLPDTMASALYRVIFKGLGLNTDSLTPVDWINRMTAPIDTTRINVLYDKTVNIRSGNESGTQFNTQRWHPINKNIVYNDLETGGTIQSSPNSTEGRPGIGDIYIVDMMSGSALGDDTGLMYFNPSSTVYWHEK</sequence>
<accession>A0A858NFT4</accession>
<evidence type="ECO:0000313" key="2">
    <source>
        <dbReference type="EMBL" id="QJB18565.1"/>
    </source>
</evidence>
<reference evidence="2" key="1">
    <citation type="submission" date="2020-04" db="EMBL/GenBank/DDBJ databases">
        <title>Genomes of microviruses in a sewage oxidation pond.</title>
        <authorList>
            <person name="Schreck J."/>
            <person name="Kraberger S."/>
            <person name="Scotch M."/>
            <person name="Halden R.U."/>
            <person name="Varsani A."/>
        </authorList>
    </citation>
    <scope>NUCLEOTIDE SEQUENCE</scope>
    <source>
        <strain evidence="2">6538_315</strain>
    </source>
</reference>
<protein>
    <submittedName>
        <fullName evidence="2">Capsid protein</fullName>
    </submittedName>
</protein>